<organism evidence="1 2">
    <name type="scientific">Candidatus Cardinium hertigii</name>
    <dbReference type="NCBI Taxonomy" id="247481"/>
    <lineage>
        <taxon>Bacteria</taxon>
        <taxon>Pseudomonadati</taxon>
        <taxon>Bacteroidota</taxon>
        <taxon>Cytophagia</taxon>
        <taxon>Cytophagales</taxon>
        <taxon>Amoebophilaceae</taxon>
        <taxon>Candidatus Cardinium</taxon>
    </lineage>
</organism>
<dbReference type="AlphaFoldDB" id="A0A3N2QCM8"/>
<evidence type="ECO:0000313" key="2">
    <source>
        <dbReference type="Proteomes" id="UP000270927"/>
    </source>
</evidence>
<sequence length="65" mass="7464">MKLKQIRQAHTRKWARRKEACKALFSKGNLANLQPTTVRLVGVSIYVITTAFVDRFIMGAMHPTY</sequence>
<evidence type="ECO:0000313" key="1">
    <source>
        <dbReference type="EMBL" id="ROT47545.1"/>
    </source>
</evidence>
<name>A0A3N2QCM8_9BACT</name>
<keyword evidence="2" id="KW-1185">Reference proteome</keyword>
<dbReference type="Proteomes" id="UP000270927">
    <property type="component" value="Unassembled WGS sequence"/>
</dbReference>
<accession>A0A3N2QCM8</accession>
<comment type="caution">
    <text evidence="1">The sequence shown here is derived from an EMBL/GenBank/DDBJ whole genome shotgun (WGS) entry which is preliminary data.</text>
</comment>
<reference evidence="1 2" key="1">
    <citation type="submission" date="2018-09" db="EMBL/GenBank/DDBJ databases">
        <title>Comparative Genomics of Wolbachia-Cardinium Dual Endosymbiosis in a Plant-Parasitic Nematode.</title>
        <authorList>
            <person name="Brown A.M.V."/>
            <person name="Wasala S.K."/>
            <person name="Howe D.K."/>
            <person name="Peetz A.B."/>
            <person name="Zasada I.A."/>
            <person name="Denver D.R."/>
        </authorList>
    </citation>
    <scope>NUCLEOTIDE SEQUENCE [LARGE SCALE GENOMIC DNA]</scope>
    <source>
        <strain evidence="1 2">Pp_1</strain>
    </source>
</reference>
<proteinExistence type="predicted"/>
<protein>
    <submittedName>
        <fullName evidence="1">Uncharacterized protein</fullName>
    </submittedName>
</protein>
<dbReference type="EMBL" id="RARA01000021">
    <property type="protein sequence ID" value="ROT47545.1"/>
    <property type="molecule type" value="Genomic_DNA"/>
</dbReference>
<gene>
    <name evidence="1" type="ORF">EDM02_01725</name>
</gene>